<evidence type="ECO:0000313" key="2">
    <source>
        <dbReference type="Proteomes" id="UP001374599"/>
    </source>
</evidence>
<dbReference type="Proteomes" id="UP001374599">
    <property type="component" value="Unassembled WGS sequence"/>
</dbReference>
<comment type="caution">
    <text evidence="1">The sequence shown here is derived from an EMBL/GenBank/DDBJ whole genome shotgun (WGS) entry which is preliminary data.</text>
</comment>
<accession>A0ACB5UKZ9</accession>
<reference evidence="1" key="1">
    <citation type="submission" date="2023-09" db="EMBL/GenBank/DDBJ databases">
        <title>Vallitalea sediminicola and Vallitalea maricola sp. nov., anaerobic bacteria isolated from marine sediment.</title>
        <authorList>
            <person name="Hirano S."/>
            <person name="Maeda A."/>
            <person name="Terahara T."/>
            <person name="Mori K."/>
            <person name="Hamada M."/>
            <person name="Matsumoto R."/>
            <person name="Kobayashi T."/>
        </authorList>
    </citation>
    <scope>NUCLEOTIDE SEQUENCE</scope>
    <source>
        <strain evidence="1">AN17-2</strain>
    </source>
</reference>
<keyword evidence="1" id="KW-0762">Sugar transport</keyword>
<proteinExistence type="predicted"/>
<evidence type="ECO:0000313" key="1">
    <source>
        <dbReference type="EMBL" id="GMQ63634.1"/>
    </source>
</evidence>
<keyword evidence="1" id="KW-0813">Transport</keyword>
<gene>
    <name evidence="1" type="ORF">AN2V17_28680</name>
</gene>
<organism evidence="1 2">
    <name type="scientific">Vallitalea maricola</name>
    <dbReference type="NCBI Taxonomy" id="3074433"/>
    <lineage>
        <taxon>Bacteria</taxon>
        <taxon>Bacillati</taxon>
        <taxon>Bacillota</taxon>
        <taxon>Clostridia</taxon>
        <taxon>Lachnospirales</taxon>
        <taxon>Vallitaleaceae</taxon>
        <taxon>Vallitalea</taxon>
    </lineage>
</organism>
<dbReference type="EMBL" id="BTPU01000049">
    <property type="protein sequence ID" value="GMQ63634.1"/>
    <property type="molecule type" value="Genomic_DNA"/>
</dbReference>
<name>A0ACB5UKZ9_9FIRM</name>
<keyword evidence="2" id="KW-1185">Reference proteome</keyword>
<sequence length="95" mass="10313">MAKIKVLAVCGFGVGTSLILKMNIEKVLKQNGIDAEVTNADITTATGINADVIFTSKELYSQLQGKSKVPLIQIDNFMNNKEIEEKGMPVIKGLM</sequence>
<protein>
    <submittedName>
        <fullName evidence="1">PTS sugar transporter subunit IIB</fullName>
    </submittedName>
</protein>